<accession>A0A1H6MLR6</accession>
<name>A0A1H6MLR6_9GAMM</name>
<dbReference type="EMBL" id="CDSC02000459">
    <property type="protein sequence ID" value="SEI02722.1"/>
    <property type="molecule type" value="Genomic_DNA"/>
</dbReference>
<proteinExistence type="predicted"/>
<dbReference type="Proteomes" id="UP000198988">
    <property type="component" value="Unassembled WGS sequence"/>
</dbReference>
<evidence type="ECO:0000313" key="2">
    <source>
        <dbReference type="Proteomes" id="UP000198988"/>
    </source>
</evidence>
<sequence length="37" mass="4219">MGSPAIAVWVKTMLNSEVRIRFVLKDDMGFILNFTFA</sequence>
<protein>
    <submittedName>
        <fullName evidence="1">Uncharacterized protein</fullName>
    </submittedName>
</protein>
<gene>
    <name evidence="1" type="ORF">BAZSYMA_ACONTIG91751_0</name>
</gene>
<evidence type="ECO:0000313" key="1">
    <source>
        <dbReference type="EMBL" id="SEI02722.1"/>
    </source>
</evidence>
<reference evidence="2" key="1">
    <citation type="submission" date="2016-06" db="EMBL/GenBank/DDBJ databases">
        <authorList>
            <person name="Petersen J."/>
            <person name="Sayavedra L."/>
        </authorList>
    </citation>
    <scope>NUCLEOTIDE SEQUENCE [LARGE SCALE GENOMIC DNA]</scope>
    <source>
        <strain evidence="2">BazSymA</strain>
    </source>
</reference>
<organism evidence="1 2">
    <name type="scientific">Bathymodiolus azoricus thioautotrophic gill symbiont</name>
    <dbReference type="NCBI Taxonomy" id="235205"/>
    <lineage>
        <taxon>Bacteria</taxon>
        <taxon>Pseudomonadati</taxon>
        <taxon>Pseudomonadota</taxon>
        <taxon>Gammaproteobacteria</taxon>
        <taxon>sulfur-oxidizing symbionts</taxon>
    </lineage>
</organism>
<dbReference type="AlphaFoldDB" id="A0A1H6MLR6"/>